<evidence type="ECO:0000313" key="2">
    <source>
        <dbReference type="Proteomes" id="UP000252519"/>
    </source>
</evidence>
<dbReference type="EMBL" id="JOJR01000064">
    <property type="protein sequence ID" value="RCN47363.1"/>
    <property type="molecule type" value="Genomic_DNA"/>
</dbReference>
<reference evidence="1 2" key="1">
    <citation type="submission" date="2014-10" db="EMBL/GenBank/DDBJ databases">
        <title>Draft genome of the hookworm Ancylostoma caninum.</title>
        <authorList>
            <person name="Mitreva M."/>
        </authorList>
    </citation>
    <scope>NUCLEOTIDE SEQUENCE [LARGE SCALE GENOMIC DNA]</scope>
    <source>
        <strain evidence="1 2">Baltimore</strain>
    </source>
</reference>
<sequence>MATWWGQLAAFGMRSNMMFYASELNRGARNVLNWSKMAWWNNIYLGCSVQHCGSLFYTACMYKPGGNNVNGHVYRVGRVCSDCPQGQCDGEALCRW</sequence>
<evidence type="ECO:0008006" key="3">
    <source>
        <dbReference type="Google" id="ProtNLM"/>
    </source>
</evidence>
<gene>
    <name evidence="1" type="ORF">ANCCAN_06651</name>
</gene>
<name>A0A368GSL8_ANCCA</name>
<dbReference type="Proteomes" id="UP000252519">
    <property type="component" value="Unassembled WGS sequence"/>
</dbReference>
<organism evidence="1 2">
    <name type="scientific">Ancylostoma caninum</name>
    <name type="common">Dog hookworm</name>
    <dbReference type="NCBI Taxonomy" id="29170"/>
    <lineage>
        <taxon>Eukaryota</taxon>
        <taxon>Metazoa</taxon>
        <taxon>Ecdysozoa</taxon>
        <taxon>Nematoda</taxon>
        <taxon>Chromadorea</taxon>
        <taxon>Rhabditida</taxon>
        <taxon>Rhabditina</taxon>
        <taxon>Rhabditomorpha</taxon>
        <taxon>Strongyloidea</taxon>
        <taxon>Ancylostomatidae</taxon>
        <taxon>Ancylostomatinae</taxon>
        <taxon>Ancylostoma</taxon>
    </lineage>
</organism>
<dbReference type="Gene3D" id="3.40.33.10">
    <property type="entry name" value="CAP"/>
    <property type="match status" value="1"/>
</dbReference>
<dbReference type="OrthoDB" id="5790008at2759"/>
<dbReference type="AlphaFoldDB" id="A0A368GSL8"/>
<accession>A0A368GSL8</accession>
<dbReference type="SUPFAM" id="SSF55797">
    <property type="entry name" value="PR-1-like"/>
    <property type="match status" value="1"/>
</dbReference>
<dbReference type="InterPro" id="IPR035940">
    <property type="entry name" value="CAP_sf"/>
</dbReference>
<comment type="caution">
    <text evidence="1">The sequence shown here is derived from an EMBL/GenBank/DDBJ whole genome shotgun (WGS) entry which is preliminary data.</text>
</comment>
<proteinExistence type="predicted"/>
<keyword evidence="2" id="KW-1185">Reference proteome</keyword>
<evidence type="ECO:0000313" key="1">
    <source>
        <dbReference type="EMBL" id="RCN47363.1"/>
    </source>
</evidence>
<dbReference type="STRING" id="29170.A0A368GSL8"/>
<protein>
    <recommendedName>
        <fullName evidence="3">SCP domain-containing protein</fullName>
    </recommendedName>
</protein>